<dbReference type="FunCoup" id="G3TBU5">
    <property type="interactions" value="17"/>
</dbReference>
<comment type="subcellular location">
    <subcellularLocation>
        <location evidence="1">Cell membrane</location>
        <topology evidence="1">Single-pass type I membrane protein</topology>
    </subcellularLocation>
    <subcellularLocation>
        <location evidence="2">Endosome membrane</location>
    </subcellularLocation>
    <subcellularLocation>
        <location evidence="3">Lysosome membrane</location>
    </subcellularLocation>
</comment>
<evidence type="ECO:0000256" key="8">
    <source>
        <dbReference type="ARBA" id="ARBA00023136"/>
    </source>
</evidence>
<dbReference type="GO" id="GO:0001916">
    <property type="term" value="P:positive regulation of T cell mediated cytotoxicity"/>
    <property type="evidence" value="ECO:0007669"/>
    <property type="project" value="TreeGrafter"/>
</dbReference>
<feature type="domain" description="Ig-like" evidence="15">
    <location>
        <begin position="185"/>
        <end position="285"/>
    </location>
</feature>
<dbReference type="GO" id="GO:0030883">
    <property type="term" value="F:endogenous lipid antigen binding"/>
    <property type="evidence" value="ECO:0007669"/>
    <property type="project" value="TreeGrafter"/>
</dbReference>
<keyword evidence="13" id="KW-0812">Transmembrane</keyword>
<evidence type="ECO:0000313" key="16">
    <source>
        <dbReference type="Ensembl" id="ENSLAFP00000011479.3"/>
    </source>
</evidence>
<keyword evidence="7" id="KW-0391">Immunity</keyword>
<dbReference type="GO" id="GO:0005765">
    <property type="term" value="C:lysosomal membrane"/>
    <property type="evidence" value="ECO:0007669"/>
    <property type="project" value="UniProtKB-SubCell"/>
</dbReference>
<keyword evidence="17" id="KW-1185">Reference proteome</keyword>
<accession>G3TBU5</accession>
<dbReference type="GO" id="GO:0048007">
    <property type="term" value="P:antigen processing and presentation, exogenous lipid antigen via MHC class Ib"/>
    <property type="evidence" value="ECO:0007669"/>
    <property type="project" value="TreeGrafter"/>
</dbReference>
<dbReference type="SUPFAM" id="SSF48726">
    <property type="entry name" value="Immunoglobulin"/>
    <property type="match status" value="1"/>
</dbReference>
<dbReference type="PANTHER" id="PTHR16675">
    <property type="entry name" value="MHC CLASS I-RELATED"/>
    <property type="match status" value="1"/>
</dbReference>
<feature type="signal peptide" evidence="14">
    <location>
        <begin position="1"/>
        <end position="17"/>
    </location>
</feature>
<keyword evidence="4" id="KW-1003">Cell membrane</keyword>
<evidence type="ECO:0000256" key="10">
    <source>
        <dbReference type="ARBA" id="ARBA00023228"/>
    </source>
</evidence>
<dbReference type="HOGENOM" id="CLU_047501_9_2_1"/>
<dbReference type="InterPro" id="IPR011161">
    <property type="entry name" value="MHC_I-like_Ag-recog"/>
</dbReference>
<dbReference type="InterPro" id="IPR007110">
    <property type="entry name" value="Ig-like_dom"/>
</dbReference>
<dbReference type="STRING" id="9785.ENSLAFP00000011479"/>
<dbReference type="GO" id="GO:0005783">
    <property type="term" value="C:endoplasmic reticulum"/>
    <property type="evidence" value="ECO:0007669"/>
    <property type="project" value="Ensembl"/>
</dbReference>
<dbReference type="PANTHER" id="PTHR16675:SF175">
    <property type="entry name" value="ANTIGEN-PRESENTING GLYCOPROTEIN CD1D"/>
    <property type="match status" value="1"/>
</dbReference>
<proteinExistence type="predicted"/>
<dbReference type="Gene3D" id="3.30.500.10">
    <property type="entry name" value="MHC class I-like antigen recognition-like"/>
    <property type="match status" value="1"/>
</dbReference>
<evidence type="ECO:0000259" key="15">
    <source>
        <dbReference type="PROSITE" id="PS50835"/>
    </source>
</evidence>
<dbReference type="GO" id="GO:0071723">
    <property type="term" value="F:lipopeptide binding"/>
    <property type="evidence" value="ECO:0007669"/>
    <property type="project" value="TreeGrafter"/>
</dbReference>
<dbReference type="GO" id="GO:0050839">
    <property type="term" value="F:cell adhesion molecule binding"/>
    <property type="evidence" value="ECO:0007669"/>
    <property type="project" value="Ensembl"/>
</dbReference>
<evidence type="ECO:0000256" key="7">
    <source>
        <dbReference type="ARBA" id="ARBA00022859"/>
    </source>
</evidence>
<keyword evidence="8 13" id="KW-0472">Membrane</keyword>
<gene>
    <name evidence="16" type="primary">CD1D</name>
</gene>
<dbReference type="GO" id="GO:0005615">
    <property type="term" value="C:extracellular space"/>
    <property type="evidence" value="ECO:0007669"/>
    <property type="project" value="TreeGrafter"/>
</dbReference>
<organism evidence="16 17">
    <name type="scientific">Loxodonta africana</name>
    <name type="common">African elephant</name>
    <dbReference type="NCBI Taxonomy" id="9785"/>
    <lineage>
        <taxon>Eukaryota</taxon>
        <taxon>Metazoa</taxon>
        <taxon>Chordata</taxon>
        <taxon>Craniata</taxon>
        <taxon>Vertebrata</taxon>
        <taxon>Euteleostomi</taxon>
        <taxon>Mammalia</taxon>
        <taxon>Eutheria</taxon>
        <taxon>Afrotheria</taxon>
        <taxon>Proboscidea</taxon>
        <taxon>Elephantidae</taxon>
        <taxon>Loxodonta</taxon>
    </lineage>
</organism>
<dbReference type="eggNOG" id="ENOG502SJH6">
    <property type="taxonomic scope" value="Eukaryota"/>
</dbReference>
<dbReference type="FunFam" id="3.30.500.10:FF:000002">
    <property type="entry name" value="Antigen-presenting glycoprotein CD1d1"/>
    <property type="match status" value="1"/>
</dbReference>
<keyword evidence="14" id="KW-0732">Signal</keyword>
<dbReference type="Pfam" id="PF07654">
    <property type="entry name" value="C1-set"/>
    <property type="match status" value="1"/>
</dbReference>
<dbReference type="FunFam" id="2.60.40.10:FF:000254">
    <property type="entry name" value="Antigen-presenting glycoprotein CD1d1"/>
    <property type="match status" value="1"/>
</dbReference>
<dbReference type="InterPro" id="IPR011162">
    <property type="entry name" value="MHC_I/II-like_Ag-recog"/>
</dbReference>
<protein>
    <submittedName>
        <fullName evidence="16">CD1d molecule</fullName>
    </submittedName>
</protein>
<dbReference type="InterPro" id="IPR037055">
    <property type="entry name" value="MHC_I-like_Ag-recog_sf"/>
</dbReference>
<dbReference type="PROSITE" id="PS50835">
    <property type="entry name" value="IG_LIKE"/>
    <property type="match status" value="1"/>
</dbReference>
<sequence length="337" mass="38406">MEFLLLLLVSGLPQVWGRYEVPPENFTFRVLQISSFVNSSWMRTDCLGWLGELQTHRWNNDSDTILCLLPWCHGGLSEQQWQKLQRVFQVYRISFKRDVQEILKMLRKDYPVELQISAGCEVDPRGSSESFLHIASEGVDILSFQGTLWEPAPEAPPWVHMVTRVLNLDEGTKETVQSLLNDTCPQFVRGLIEVGKSDLEKQEKPKAWLSSGPSPGPGRLLLVCHVSGFYPKPVWVMWMRGKQEQLDTQRGDVLPNADKTWYLRVTLDVAASEMAGLSCRVKHSSLGDQDIVLYWADESHVSVGLIILAVLVPLLLLVAGFYLWFKRHWTSSAQDVR</sequence>
<dbReference type="GO" id="GO:0042102">
    <property type="term" value="P:positive regulation of T cell proliferation"/>
    <property type="evidence" value="ECO:0007669"/>
    <property type="project" value="Ensembl"/>
</dbReference>
<evidence type="ECO:0000313" key="17">
    <source>
        <dbReference type="Proteomes" id="UP000007646"/>
    </source>
</evidence>
<keyword evidence="13" id="KW-1133">Transmembrane helix</keyword>
<evidence type="ECO:0000256" key="2">
    <source>
        <dbReference type="ARBA" id="ARBA00004608"/>
    </source>
</evidence>
<dbReference type="Gene3D" id="2.60.40.10">
    <property type="entry name" value="Immunoglobulins"/>
    <property type="match status" value="1"/>
</dbReference>
<comment type="function">
    <text evidence="12">Antigen-presenting protein that binds self and non-self glycolipids and presents them to T-cell receptors on natural killer T-cells.</text>
</comment>
<dbReference type="GO" id="GO:0010008">
    <property type="term" value="C:endosome membrane"/>
    <property type="evidence" value="ECO:0007669"/>
    <property type="project" value="UniProtKB-SubCell"/>
</dbReference>
<name>G3TBU5_LOXAF</name>
<dbReference type="GO" id="GO:0009897">
    <property type="term" value="C:external side of plasma membrane"/>
    <property type="evidence" value="ECO:0007669"/>
    <property type="project" value="TreeGrafter"/>
</dbReference>
<dbReference type="InParanoid" id="G3TBU5"/>
<evidence type="ECO:0000256" key="5">
    <source>
        <dbReference type="ARBA" id="ARBA00022588"/>
    </source>
</evidence>
<evidence type="ECO:0000256" key="9">
    <source>
        <dbReference type="ARBA" id="ARBA00023180"/>
    </source>
</evidence>
<evidence type="ECO:0000256" key="3">
    <source>
        <dbReference type="ARBA" id="ARBA00004656"/>
    </source>
</evidence>
<dbReference type="InterPro" id="IPR050208">
    <property type="entry name" value="MHC_class-I_related"/>
</dbReference>
<dbReference type="GeneTree" id="ENSGT01120000271825"/>
<keyword evidence="9" id="KW-0325">Glycoprotein</keyword>
<evidence type="ECO:0000256" key="14">
    <source>
        <dbReference type="SAM" id="SignalP"/>
    </source>
</evidence>
<evidence type="ECO:0000256" key="11">
    <source>
        <dbReference type="ARBA" id="ARBA00023319"/>
    </source>
</evidence>
<feature type="chain" id="PRO_5003455210" evidence="14">
    <location>
        <begin position="18"/>
        <end position="337"/>
    </location>
</feature>
<dbReference type="Ensembl" id="ENSLAFT00000013715.3">
    <property type="protein sequence ID" value="ENSLAFP00000011479.3"/>
    <property type="gene ID" value="ENSLAFG00000013716.3"/>
</dbReference>
<reference evidence="16 17" key="1">
    <citation type="submission" date="2009-06" db="EMBL/GenBank/DDBJ databases">
        <title>The Genome Sequence of Loxodonta africana (African elephant).</title>
        <authorList>
            <person name="Di Palma F."/>
            <person name="Heiman D."/>
            <person name="Young S."/>
            <person name="Johnson J."/>
            <person name="Lander E.S."/>
            <person name="Lindblad-Toh K."/>
        </authorList>
    </citation>
    <scope>NUCLEOTIDE SEQUENCE [LARGE SCALE GENOMIC DNA]</scope>
    <source>
        <strain evidence="16 17">Isolate ISIS603380</strain>
    </source>
</reference>
<dbReference type="InterPro" id="IPR003597">
    <property type="entry name" value="Ig_C1-set"/>
</dbReference>
<dbReference type="CDD" id="cd21029">
    <property type="entry name" value="IgC1_CD1"/>
    <property type="match status" value="1"/>
</dbReference>
<reference evidence="16" key="2">
    <citation type="submission" date="2025-08" db="UniProtKB">
        <authorList>
            <consortium name="Ensembl"/>
        </authorList>
    </citation>
    <scope>IDENTIFICATION</scope>
    <source>
        <strain evidence="16">Isolate ISIS603380</strain>
    </source>
</reference>
<dbReference type="GO" id="GO:0048006">
    <property type="term" value="P:antigen processing and presentation, endogenous lipid antigen via MHC class Ib"/>
    <property type="evidence" value="ECO:0007669"/>
    <property type="project" value="Ensembl"/>
</dbReference>
<dbReference type="AlphaFoldDB" id="G3TBU5"/>
<evidence type="ECO:0000256" key="12">
    <source>
        <dbReference type="ARBA" id="ARBA00037531"/>
    </source>
</evidence>
<keyword evidence="5" id="KW-0399">Innate immunity</keyword>
<evidence type="ECO:0000256" key="6">
    <source>
        <dbReference type="ARBA" id="ARBA00022753"/>
    </source>
</evidence>
<dbReference type="GO" id="GO:0030884">
    <property type="term" value="F:exogenous lipid antigen binding"/>
    <property type="evidence" value="ECO:0007669"/>
    <property type="project" value="Ensembl"/>
</dbReference>
<dbReference type="Pfam" id="PF16497">
    <property type="entry name" value="MHC_I_3"/>
    <property type="match status" value="1"/>
</dbReference>
<reference evidence="16" key="3">
    <citation type="submission" date="2025-09" db="UniProtKB">
        <authorList>
            <consortium name="Ensembl"/>
        </authorList>
    </citation>
    <scope>IDENTIFICATION</scope>
    <source>
        <strain evidence="16">Isolate ISIS603380</strain>
    </source>
</reference>
<dbReference type="SMART" id="SM00407">
    <property type="entry name" value="IGc1"/>
    <property type="match status" value="1"/>
</dbReference>
<dbReference type="Proteomes" id="UP000007646">
    <property type="component" value="Unassembled WGS sequence"/>
</dbReference>
<evidence type="ECO:0000256" key="13">
    <source>
        <dbReference type="SAM" id="Phobius"/>
    </source>
</evidence>
<dbReference type="GO" id="GO:0045087">
    <property type="term" value="P:innate immune response"/>
    <property type="evidence" value="ECO:0007669"/>
    <property type="project" value="UniProtKB-KW"/>
</dbReference>
<dbReference type="SUPFAM" id="SSF54452">
    <property type="entry name" value="MHC antigen-recognition domain"/>
    <property type="match status" value="1"/>
</dbReference>
<keyword evidence="10" id="KW-0458">Lysosome</keyword>
<evidence type="ECO:0000256" key="4">
    <source>
        <dbReference type="ARBA" id="ARBA00022475"/>
    </source>
</evidence>
<dbReference type="InterPro" id="IPR013783">
    <property type="entry name" value="Ig-like_fold"/>
</dbReference>
<dbReference type="InterPro" id="IPR036179">
    <property type="entry name" value="Ig-like_dom_sf"/>
</dbReference>
<feature type="transmembrane region" description="Helical" evidence="13">
    <location>
        <begin position="303"/>
        <end position="325"/>
    </location>
</feature>
<dbReference type="OMA" id="NDICPQF"/>
<evidence type="ECO:0000256" key="1">
    <source>
        <dbReference type="ARBA" id="ARBA00004251"/>
    </source>
</evidence>
<keyword evidence="11" id="KW-0393">Immunoglobulin domain</keyword>
<keyword evidence="6" id="KW-0967">Endosome</keyword>